<keyword evidence="2" id="KW-1133">Transmembrane helix</keyword>
<dbReference type="GeneTree" id="ENSGT00940000156021"/>
<feature type="transmembrane region" description="Helical" evidence="2">
    <location>
        <begin position="146"/>
        <end position="172"/>
    </location>
</feature>
<organism evidence="4">
    <name type="scientific">Petromyzon marinus</name>
    <name type="common">Sea lamprey</name>
    <dbReference type="NCBI Taxonomy" id="7757"/>
    <lineage>
        <taxon>Eukaryota</taxon>
        <taxon>Metazoa</taxon>
        <taxon>Chordata</taxon>
        <taxon>Craniata</taxon>
        <taxon>Vertebrata</taxon>
        <taxon>Cyclostomata</taxon>
        <taxon>Hyperoartia</taxon>
        <taxon>Petromyzontiformes</taxon>
        <taxon>Petromyzontidae</taxon>
        <taxon>Petromyzon</taxon>
    </lineage>
</organism>
<dbReference type="Ensembl" id="ENSPMAT00000001170.1">
    <property type="protein sequence ID" value="ENSPMAP00000001165.1"/>
    <property type="gene ID" value="ENSPMAG00000001045.1"/>
</dbReference>
<dbReference type="InterPro" id="IPR007110">
    <property type="entry name" value="Ig-like_dom"/>
</dbReference>
<proteinExistence type="predicted"/>
<dbReference type="Gene3D" id="2.60.40.10">
    <property type="entry name" value="Immunoglobulins"/>
    <property type="match status" value="1"/>
</dbReference>
<reference evidence="4" key="1">
    <citation type="submission" date="2025-08" db="UniProtKB">
        <authorList>
            <consortium name="Ensembl"/>
        </authorList>
    </citation>
    <scope>IDENTIFICATION</scope>
</reference>
<dbReference type="GO" id="GO:0005524">
    <property type="term" value="F:ATP binding"/>
    <property type="evidence" value="ECO:0007669"/>
    <property type="project" value="UniProtKB-UniRule"/>
</dbReference>
<dbReference type="Pfam" id="PF25305">
    <property type="entry name" value="Ig_PDGFR_d4"/>
    <property type="match status" value="1"/>
</dbReference>
<evidence type="ECO:0000313" key="4">
    <source>
        <dbReference type="Ensembl" id="ENSPMAP00000001165.1"/>
    </source>
</evidence>
<dbReference type="SUPFAM" id="SSF56112">
    <property type="entry name" value="Protein kinase-like (PK-like)"/>
    <property type="match status" value="1"/>
</dbReference>
<reference evidence="4" key="2">
    <citation type="submission" date="2025-09" db="UniProtKB">
        <authorList>
            <consortium name="Ensembl"/>
        </authorList>
    </citation>
    <scope>IDENTIFICATION</scope>
</reference>
<keyword evidence="1" id="KW-0067">ATP-binding</keyword>
<evidence type="ECO:0000259" key="3">
    <source>
        <dbReference type="PROSITE" id="PS50835"/>
    </source>
</evidence>
<dbReference type="InterPro" id="IPR017441">
    <property type="entry name" value="Protein_kinase_ATP_BS"/>
</dbReference>
<dbReference type="Gene3D" id="3.30.200.20">
    <property type="entry name" value="Phosphorylase Kinase, domain 1"/>
    <property type="match status" value="1"/>
</dbReference>
<dbReference type="InterPro" id="IPR011009">
    <property type="entry name" value="Kinase-like_dom_sf"/>
</dbReference>
<evidence type="ECO:0000256" key="1">
    <source>
        <dbReference type="PROSITE-ProRule" id="PRU10141"/>
    </source>
</evidence>
<evidence type="ECO:0000256" key="2">
    <source>
        <dbReference type="SAM" id="Phobius"/>
    </source>
</evidence>
<dbReference type="PROSITE" id="PS50835">
    <property type="entry name" value="IG_LIKE"/>
    <property type="match status" value="1"/>
</dbReference>
<dbReference type="HOGENOM" id="CLU_1117932_0_0_1"/>
<keyword evidence="2" id="KW-0472">Membrane</keyword>
<keyword evidence="2" id="KW-0812">Transmembrane</keyword>
<accession>S4R7I5</accession>
<name>S4R7I5_PETMA</name>
<dbReference type="PROSITE" id="PS00107">
    <property type="entry name" value="PROTEIN_KINASE_ATP"/>
    <property type="match status" value="1"/>
</dbReference>
<dbReference type="InterPro" id="IPR013783">
    <property type="entry name" value="Ig-like_fold"/>
</dbReference>
<dbReference type="STRING" id="7757.ENSPMAP00000001165"/>
<feature type="domain" description="Ig-like" evidence="3">
    <location>
        <begin position="28"/>
        <end position="138"/>
    </location>
</feature>
<keyword evidence="1" id="KW-0547">Nucleotide-binding</keyword>
<feature type="binding site" evidence="1">
    <location>
        <position position="246"/>
    </location>
    <ligand>
        <name>ATP</name>
        <dbReference type="ChEBI" id="CHEBI:30616"/>
    </ligand>
</feature>
<sequence>SDEGLYSIVVENSDDNASYSFYLSINVPAAITKLSDNAERGDDGWSGAHRVVCLARGSPKPRIEWFACSQQHSLTECQASFTILPLWLTKGISVQEWADPSKGISSSTITFDPATLVTPTAVRCVATNPFQTDEQILSLLNTDSKVGLTALSVVLFLLVLSMALLIVAIVICNRKPRYEVRWKVIEPLSPDGSEYTYVDPMQLLYDRRWEVPRSTLKFGRVLGCGAFGKVVEASIQGTETPCVAVKMLK</sequence>
<protein>
    <recommendedName>
        <fullName evidence="3">Ig-like domain-containing protein</fullName>
    </recommendedName>
</protein>
<dbReference type="AlphaFoldDB" id="S4R7I5"/>